<dbReference type="Pfam" id="PF12951">
    <property type="entry name" value="PATR"/>
    <property type="match status" value="1"/>
</dbReference>
<feature type="chain" id="PRO_5037689157" evidence="2">
    <location>
        <begin position="38"/>
        <end position="547"/>
    </location>
</feature>
<dbReference type="AlphaFoldDB" id="A0A934VXM0"/>
<sequence length="547" mass="54447">MKPKSYLTLKRNGFIARTALTTIVAAFSVAAVQNAKAIDWDGGGDGTSFGDAANWDGDAVPDATQEAALGANSATISSGDFSVDWVSATSGSLTMTGGSITMDYAAGYGANFGTEGGSVLTMSGSSLITMSNMTVWRIGSGSYAGTTTLNMSDDASIVRTGGGYFVLGNGNFTGTMSGNSSISSDASEFYIGDGNSNDQVATLDMSGTSSISVTGGRLVVAHGSLTDSTINLHDSASISITSTDASVIGNGGSAVVNLYDSSTFDAAYLKVGDNTTSALVTINDNASMNVTKLSIGHYAGSAATGTVDVNGSGAVLTAGDIIMGRDDSAGGAMSSYLNINGGTVIANSIQHGGGDAGTTQLITVDGGTIQAASDSTEFFSNTAAPSTNVELMVAISGGGMTFNTAGYDVATAQSFTGTGGFTKTGAGTLTLSGESTFTGGMTVMAGTLSLASAAALTSDTTLDLATGTALSLFYGDDTQTIAALLVDGVDTGLTGTYTVDELNGEDLGVTFTGDSGSTLTIGMVPEPSVAALSALMALGLLRRSRRA</sequence>
<dbReference type="InterPro" id="IPR012332">
    <property type="entry name" value="Autotransporter_pectin_lyase_C"/>
</dbReference>
<accession>A0A934VXM0</accession>
<reference evidence="3" key="1">
    <citation type="submission" date="2021-01" db="EMBL/GenBank/DDBJ databases">
        <title>Modified the classification status of verrucomicrobia.</title>
        <authorList>
            <person name="Feng X."/>
        </authorList>
    </citation>
    <scope>NUCLEOTIDE SEQUENCE</scope>
    <source>
        <strain evidence="3">KCTC 22041</strain>
    </source>
</reference>
<protein>
    <submittedName>
        <fullName evidence="3">Autotransporter-associated beta strand repeat-containing protein</fullName>
    </submittedName>
</protein>
<evidence type="ECO:0000313" key="4">
    <source>
        <dbReference type="Proteomes" id="UP000603141"/>
    </source>
</evidence>
<keyword evidence="4" id="KW-1185">Reference proteome</keyword>
<proteinExistence type="predicted"/>
<dbReference type="NCBIfam" id="TIGR02601">
    <property type="entry name" value="autotrns_rpt"/>
    <property type="match status" value="1"/>
</dbReference>
<dbReference type="EMBL" id="JAENIJ010000054">
    <property type="protein sequence ID" value="MBK1884510.1"/>
    <property type="molecule type" value="Genomic_DNA"/>
</dbReference>
<dbReference type="Proteomes" id="UP000603141">
    <property type="component" value="Unassembled WGS sequence"/>
</dbReference>
<gene>
    <name evidence="3" type="ORF">JIN85_18990</name>
</gene>
<keyword evidence="1 2" id="KW-0732">Signal</keyword>
<dbReference type="InterPro" id="IPR013425">
    <property type="entry name" value="Autotrns_rpt"/>
</dbReference>
<name>A0A934VXM0_9BACT</name>
<organism evidence="3 4">
    <name type="scientific">Luteolibacter pohnpeiensis</name>
    <dbReference type="NCBI Taxonomy" id="454153"/>
    <lineage>
        <taxon>Bacteria</taxon>
        <taxon>Pseudomonadati</taxon>
        <taxon>Verrucomicrobiota</taxon>
        <taxon>Verrucomicrobiia</taxon>
        <taxon>Verrucomicrobiales</taxon>
        <taxon>Verrucomicrobiaceae</taxon>
        <taxon>Luteolibacter</taxon>
    </lineage>
</organism>
<evidence type="ECO:0000256" key="1">
    <source>
        <dbReference type="ARBA" id="ARBA00022729"/>
    </source>
</evidence>
<dbReference type="RefSeq" id="WP_200273770.1">
    <property type="nucleotide sequence ID" value="NZ_JAENIJ010000054.1"/>
</dbReference>
<evidence type="ECO:0000313" key="3">
    <source>
        <dbReference type="EMBL" id="MBK1884510.1"/>
    </source>
</evidence>
<feature type="signal peptide" evidence="2">
    <location>
        <begin position="1"/>
        <end position="37"/>
    </location>
</feature>
<evidence type="ECO:0000256" key="2">
    <source>
        <dbReference type="SAM" id="SignalP"/>
    </source>
</evidence>
<comment type="caution">
    <text evidence="3">The sequence shown here is derived from an EMBL/GenBank/DDBJ whole genome shotgun (WGS) entry which is preliminary data.</text>
</comment>
<dbReference type="Gene3D" id="2.160.20.20">
    <property type="match status" value="1"/>
</dbReference>